<accession>A0ABX9EP67</accession>
<protein>
    <submittedName>
        <fullName evidence="1">Glycosyl transferase family 1</fullName>
    </submittedName>
</protein>
<name>A0ABX9EP67_9GAMM</name>
<dbReference type="SUPFAM" id="SSF53756">
    <property type="entry name" value="UDP-Glycosyltransferase/glycogen phosphorylase"/>
    <property type="match status" value="1"/>
</dbReference>
<keyword evidence="1" id="KW-0808">Transferase</keyword>
<comment type="caution">
    <text evidence="1">The sequence shown here is derived from an EMBL/GenBank/DDBJ whole genome shotgun (WGS) entry which is preliminary data.</text>
</comment>
<dbReference type="GeneID" id="61123153"/>
<proteinExistence type="predicted"/>
<dbReference type="PANTHER" id="PTHR12526">
    <property type="entry name" value="GLYCOSYLTRANSFERASE"/>
    <property type="match status" value="1"/>
</dbReference>
<gene>
    <name evidence="1" type="ORF">AU492_10330</name>
</gene>
<evidence type="ECO:0000313" key="1">
    <source>
        <dbReference type="EMBL" id="RAT33577.1"/>
    </source>
</evidence>
<dbReference type="PANTHER" id="PTHR12526:SF630">
    <property type="entry name" value="GLYCOSYLTRANSFERASE"/>
    <property type="match status" value="1"/>
</dbReference>
<dbReference type="Pfam" id="PF13692">
    <property type="entry name" value="Glyco_trans_1_4"/>
    <property type="match status" value="1"/>
</dbReference>
<dbReference type="GO" id="GO:0016740">
    <property type="term" value="F:transferase activity"/>
    <property type="evidence" value="ECO:0007669"/>
    <property type="project" value="UniProtKB-KW"/>
</dbReference>
<reference evidence="1 2" key="1">
    <citation type="submission" date="2016-02" db="EMBL/GenBank/DDBJ databases">
        <title>Species-wide whole genome sequencing reveals diversity, host range in Lonsdalea quercina.</title>
        <authorList>
            <person name="Li Y."/>
        </authorList>
    </citation>
    <scope>NUCLEOTIDE SEQUENCE [LARGE SCALE GENOMIC DNA]</scope>
    <source>
        <strain evidence="1 2">CFCC 12721</strain>
    </source>
</reference>
<sequence>MVDSLELDRSEIPESCILFATADWDEPYWTNKQHCAKALAELGVEVLYIESVGLRAPRPASHRDWQRLRERLLKGLRSLFVGAPRRAPHIRVLSPLLIPAGYRYGVTRWLNRWLLKAAIWRNLPRQIKSPPLVWTYHPFMLDLFASLKGSALLYHCVDDLAAVPGVDARAFRCAEEQLLHQAKAVFATAPALAERCRQLNDNTYFMSNVVDAVHFGNGLKQGKIPDDLACIQEPRLGYHGVLSDFKIDFQLLLSVARMRPDWHWVFIGAEREGQKSALVAELQTLPNVHFLGYRRYEVLPDYLRGIQVGLLPSLINEYTDSMFPMKYFEYLAAGIPVVSTPLSFSRTISEGMLTADTAEGFVNAIEQQLTRGRFDQKEVDVLVGDNTWSGRLSKMLKALNGMPK</sequence>
<dbReference type="EMBL" id="LUSW01000021">
    <property type="protein sequence ID" value="RAT33577.1"/>
    <property type="molecule type" value="Genomic_DNA"/>
</dbReference>
<keyword evidence="2" id="KW-1185">Reference proteome</keyword>
<dbReference type="Gene3D" id="3.40.50.2000">
    <property type="entry name" value="Glycogen Phosphorylase B"/>
    <property type="match status" value="1"/>
</dbReference>
<dbReference type="RefSeq" id="WP_085687833.1">
    <property type="nucleotide sequence ID" value="NZ_CP065534.1"/>
</dbReference>
<dbReference type="Gene3D" id="3.40.50.11010">
    <property type="match status" value="1"/>
</dbReference>
<evidence type="ECO:0000313" key="2">
    <source>
        <dbReference type="Proteomes" id="UP000250186"/>
    </source>
</evidence>
<dbReference type="Proteomes" id="UP000250186">
    <property type="component" value="Unassembled WGS sequence"/>
</dbReference>
<organism evidence="1 2">
    <name type="scientific">Lonsdalea populi</name>
    <dbReference type="NCBI Taxonomy" id="1172565"/>
    <lineage>
        <taxon>Bacteria</taxon>
        <taxon>Pseudomonadati</taxon>
        <taxon>Pseudomonadota</taxon>
        <taxon>Gammaproteobacteria</taxon>
        <taxon>Enterobacterales</taxon>
        <taxon>Pectobacteriaceae</taxon>
        <taxon>Lonsdalea</taxon>
    </lineage>
</organism>